<gene>
    <name evidence="1" type="ORF">KME60_08225</name>
</gene>
<evidence type="ECO:0000313" key="1">
    <source>
        <dbReference type="EMBL" id="MBW4667406.1"/>
    </source>
</evidence>
<accession>A0A951USM2</accession>
<comment type="caution">
    <text evidence="1">The sequence shown here is derived from an EMBL/GenBank/DDBJ whole genome shotgun (WGS) entry which is preliminary data.</text>
</comment>
<protein>
    <submittedName>
        <fullName evidence="1">Uncharacterized protein</fullName>
    </submittedName>
</protein>
<reference evidence="1" key="2">
    <citation type="journal article" date="2022" name="Microbiol. Resour. Announc.">
        <title>Metagenome Sequencing to Explore Phylogenomics of Terrestrial Cyanobacteria.</title>
        <authorList>
            <person name="Ward R.D."/>
            <person name="Stajich J.E."/>
            <person name="Johansen J.R."/>
            <person name="Huntemann M."/>
            <person name="Clum A."/>
            <person name="Foster B."/>
            <person name="Foster B."/>
            <person name="Roux S."/>
            <person name="Palaniappan K."/>
            <person name="Varghese N."/>
            <person name="Mukherjee S."/>
            <person name="Reddy T.B.K."/>
            <person name="Daum C."/>
            <person name="Copeland A."/>
            <person name="Chen I.A."/>
            <person name="Ivanova N.N."/>
            <person name="Kyrpides N.C."/>
            <person name="Shapiro N."/>
            <person name="Eloe-Fadrosh E.A."/>
            <person name="Pietrasiak N."/>
        </authorList>
    </citation>
    <scope>NUCLEOTIDE SEQUENCE</scope>
    <source>
        <strain evidence="1">GSE-NOS-MK-12-04C</strain>
    </source>
</reference>
<organism evidence="1 2">
    <name type="scientific">Cyanomargarita calcarea GSE-NOS-MK-12-04C</name>
    <dbReference type="NCBI Taxonomy" id="2839659"/>
    <lineage>
        <taxon>Bacteria</taxon>
        <taxon>Bacillati</taxon>
        <taxon>Cyanobacteriota</taxon>
        <taxon>Cyanophyceae</taxon>
        <taxon>Nostocales</taxon>
        <taxon>Cyanomargaritaceae</taxon>
        <taxon>Cyanomargarita</taxon>
    </lineage>
</organism>
<dbReference type="AlphaFoldDB" id="A0A951USM2"/>
<reference evidence="1" key="1">
    <citation type="submission" date="2021-05" db="EMBL/GenBank/DDBJ databases">
        <authorList>
            <person name="Pietrasiak N."/>
            <person name="Ward R."/>
            <person name="Stajich J.E."/>
            <person name="Kurbessoian T."/>
        </authorList>
    </citation>
    <scope>NUCLEOTIDE SEQUENCE</scope>
    <source>
        <strain evidence="1">GSE-NOS-MK-12-04C</strain>
    </source>
</reference>
<sequence length="72" mass="8758">MCIFIQNWYYRLPKDKSEREQLGLKIGFDGHYLLHKIWPSEIPQCDLRQLETVETLRKIWIQQYTFDKSGLV</sequence>
<dbReference type="Proteomes" id="UP000729701">
    <property type="component" value="Unassembled WGS sequence"/>
</dbReference>
<name>A0A951USM2_9CYAN</name>
<dbReference type="EMBL" id="JAHHGZ010000007">
    <property type="protein sequence ID" value="MBW4667406.1"/>
    <property type="molecule type" value="Genomic_DNA"/>
</dbReference>
<proteinExistence type="predicted"/>
<evidence type="ECO:0000313" key="2">
    <source>
        <dbReference type="Proteomes" id="UP000729701"/>
    </source>
</evidence>